<dbReference type="Proteomes" id="UP000193087">
    <property type="component" value="Unassembled WGS sequence"/>
</dbReference>
<reference evidence="1 2" key="1">
    <citation type="submission" date="2016-01" db="EMBL/GenBank/DDBJ databases">
        <title>The new phylogeny of the genus Mycobacterium.</title>
        <authorList>
            <person name="Tarcisio F."/>
            <person name="Conor M."/>
            <person name="Antonella G."/>
            <person name="Elisabetta G."/>
            <person name="Giulia F.S."/>
            <person name="Sara T."/>
            <person name="Anna F."/>
            <person name="Clotilde B."/>
            <person name="Roberto B."/>
            <person name="Veronica D.S."/>
            <person name="Fabio R."/>
            <person name="Monica P."/>
            <person name="Olivier J."/>
            <person name="Enrico T."/>
            <person name="Nicola S."/>
        </authorList>
    </citation>
    <scope>NUCLEOTIDE SEQUENCE [LARGE SCALE GENOMIC DNA]</scope>
    <source>
        <strain evidence="1 2">DSM 45176</strain>
    </source>
</reference>
<gene>
    <name evidence="1" type="ORF">AWC22_06510</name>
</gene>
<protein>
    <submittedName>
        <fullName evidence="1">Uncharacterized protein</fullName>
    </submittedName>
</protein>
<dbReference type="GeneID" id="93497781"/>
<dbReference type="OrthoDB" id="4751034at2"/>
<sequence length="178" mass="19697">MSLAVFEDGARAHFSNPPTTWYIVPAEDVGFHLVDNHGAVVDRCATKAQAERLRHSCPAATRWHSRTDWYLGYDPQNRGLTATQQLIIADIVERIAAAAAVFNDHSAAIRPAQFRDQGADDDRIWATAALPDGRYQVRGDYLHTYDPDDLEFLDDRSANDLTALLYDLLGVDAVPSSG</sequence>
<comment type="caution">
    <text evidence="1">The sequence shown here is derived from an EMBL/GenBank/DDBJ whole genome shotgun (WGS) entry which is preliminary data.</text>
</comment>
<evidence type="ECO:0000313" key="1">
    <source>
        <dbReference type="EMBL" id="ORW58290.1"/>
    </source>
</evidence>
<proteinExistence type="predicted"/>
<dbReference type="AlphaFoldDB" id="A0A1X2B3R8"/>
<accession>A0A1X2B3R8</accession>
<dbReference type="EMBL" id="LQPQ01000246">
    <property type="protein sequence ID" value="ORW58290.1"/>
    <property type="molecule type" value="Genomic_DNA"/>
</dbReference>
<organism evidence="1 2">
    <name type="scientific">Mycobacterium riyadhense</name>
    <dbReference type="NCBI Taxonomy" id="486698"/>
    <lineage>
        <taxon>Bacteria</taxon>
        <taxon>Bacillati</taxon>
        <taxon>Actinomycetota</taxon>
        <taxon>Actinomycetes</taxon>
        <taxon>Mycobacteriales</taxon>
        <taxon>Mycobacteriaceae</taxon>
        <taxon>Mycobacterium</taxon>
    </lineage>
</organism>
<evidence type="ECO:0000313" key="2">
    <source>
        <dbReference type="Proteomes" id="UP000193087"/>
    </source>
</evidence>
<name>A0A1X2B3R8_9MYCO</name>
<keyword evidence="2" id="KW-1185">Reference proteome</keyword>
<dbReference type="RefSeq" id="WP_085253327.1">
    <property type="nucleotide sequence ID" value="NZ_CAJMWJ010000004.1"/>
</dbReference>